<feature type="domain" description="Amidohydrolase 3" evidence="1">
    <location>
        <begin position="53"/>
        <end position="539"/>
    </location>
</feature>
<dbReference type="AlphaFoldDB" id="A0A949PRR8"/>
<dbReference type="PANTHER" id="PTHR22642">
    <property type="entry name" value="IMIDAZOLONEPROPIONASE"/>
    <property type="match status" value="1"/>
</dbReference>
<reference evidence="2 3" key="1">
    <citation type="submission" date="2021-06" db="EMBL/GenBank/DDBJ databases">
        <title>Falsochrobactrum tianjin sp.nov., a new petroleum-degrading bacteria isolated from oily soils.</title>
        <authorList>
            <person name="Chen G."/>
            <person name="Chen H."/>
            <person name="Tian J."/>
            <person name="Qing J."/>
            <person name="Zhong L."/>
            <person name="Ma W."/>
            <person name="Song Y."/>
            <person name="Cui X."/>
            <person name="Yan B."/>
        </authorList>
    </citation>
    <scope>NUCLEOTIDE SEQUENCE [LARGE SCALE GENOMIC DNA]</scope>
    <source>
        <strain evidence="2 3">TDYN1</strain>
    </source>
</reference>
<organism evidence="2 3">
    <name type="scientific">Falsochrobactrum tianjinense</name>
    <dbReference type="NCBI Taxonomy" id="2706015"/>
    <lineage>
        <taxon>Bacteria</taxon>
        <taxon>Pseudomonadati</taxon>
        <taxon>Pseudomonadota</taxon>
        <taxon>Alphaproteobacteria</taxon>
        <taxon>Hyphomicrobiales</taxon>
        <taxon>Brucellaceae</taxon>
        <taxon>Falsochrobactrum</taxon>
    </lineage>
</organism>
<keyword evidence="3" id="KW-1185">Reference proteome</keyword>
<protein>
    <submittedName>
        <fullName evidence="2">Amidohydrolase</fullName>
    </submittedName>
</protein>
<evidence type="ECO:0000259" key="1">
    <source>
        <dbReference type="Pfam" id="PF07969"/>
    </source>
</evidence>
<comment type="caution">
    <text evidence="2">The sequence shown here is derived from an EMBL/GenBank/DDBJ whole genome shotgun (WGS) entry which is preliminary data.</text>
</comment>
<dbReference type="InterPro" id="IPR033932">
    <property type="entry name" value="YtcJ-like"/>
</dbReference>
<name>A0A949PRR8_9HYPH</name>
<evidence type="ECO:0000313" key="2">
    <source>
        <dbReference type="EMBL" id="MBV2143690.1"/>
    </source>
</evidence>
<evidence type="ECO:0000313" key="3">
    <source>
        <dbReference type="Proteomes" id="UP000752297"/>
    </source>
</evidence>
<dbReference type="CDD" id="cd01300">
    <property type="entry name" value="YtcJ_like"/>
    <property type="match status" value="1"/>
</dbReference>
<dbReference type="Pfam" id="PF07969">
    <property type="entry name" value="Amidohydro_3"/>
    <property type="match status" value="1"/>
</dbReference>
<dbReference type="PANTHER" id="PTHR22642:SF2">
    <property type="entry name" value="PROTEIN LONG AFTER FAR-RED 3"/>
    <property type="match status" value="1"/>
</dbReference>
<sequence>MPLFADTVIRNSKIATMDEQMPFCEAVAVREGHIIATGTAADMEPFTGPSTEMLDAGGRTMLPGFIDSHCHADVYGARVHKWADFSWPNVGSKEEVLDRIAKATAHLSEGEWFVGFRYDDNKLGGYPTLEELDLAGNGHPVFVYRTDCHLGIVNTIALQRAGLWTMTEDPPFGRIERDPATGLPTGLLKENAAYIVVDEISKDYTATDFAEGLKAVFSEFLGYGITSIHNSLTTSNGIRAFQDLHRAGELPIRVGIMVSGKENGLVESCIRAGIRSGFGDEWVRIIGVEWCPDCSTAGRTAAYYEPYIGEKVLGEPDHNTGMVLYSADDFRERVTSALSAGLTVFADGIGDRGIDFVLDAFEAALKACPQDDHRLRVEHTCYATPAIRERMKRLGVIPSSASAFLYEFGDAYIRVRGQDAMDHMMPHRSWIEMGMVAPGHSDAPICHPNPLRGIYSLVTRKSDSGQSVGLNQAISVWEAVKAYTLHGAYVGREEAIKGSIAAGKLADFVILEEDIFTVDPERIPHIEVNRTIVHGKTVYQS</sequence>
<dbReference type="RefSeq" id="WP_217677675.1">
    <property type="nucleotide sequence ID" value="NZ_JAHRVA010000003.1"/>
</dbReference>
<proteinExistence type="predicted"/>
<dbReference type="EMBL" id="JAHRVA010000003">
    <property type="protein sequence ID" value="MBV2143690.1"/>
    <property type="molecule type" value="Genomic_DNA"/>
</dbReference>
<gene>
    <name evidence="2" type="ORF">KUG47_09275</name>
</gene>
<accession>A0A949PRR8</accession>
<dbReference type="Proteomes" id="UP000752297">
    <property type="component" value="Unassembled WGS sequence"/>
</dbReference>
<dbReference type="InterPro" id="IPR013108">
    <property type="entry name" value="Amidohydro_3"/>
</dbReference>